<evidence type="ECO:0000256" key="3">
    <source>
        <dbReference type="SAM" id="Phobius"/>
    </source>
</evidence>
<proteinExistence type="predicted"/>
<evidence type="ECO:0000256" key="1">
    <source>
        <dbReference type="ARBA" id="ARBA00022729"/>
    </source>
</evidence>
<accession>A0A024UE84</accession>
<keyword evidence="1 4" id="KW-0732">Signal</keyword>
<evidence type="ECO:0000256" key="4">
    <source>
        <dbReference type="SAM" id="SignalP"/>
    </source>
</evidence>
<dbReference type="Pfam" id="PF02225">
    <property type="entry name" value="PA"/>
    <property type="match status" value="1"/>
</dbReference>
<dbReference type="eggNOG" id="ENOG502SXHP">
    <property type="taxonomic scope" value="Eukaryota"/>
</dbReference>
<dbReference type="InterPro" id="IPR046450">
    <property type="entry name" value="PA_dom_sf"/>
</dbReference>
<protein>
    <recommendedName>
        <fullName evidence="5">PA domain-containing protein</fullName>
    </recommendedName>
</protein>
<organism evidence="6">
    <name type="scientific">Aphanomyces invadans</name>
    <dbReference type="NCBI Taxonomy" id="157072"/>
    <lineage>
        <taxon>Eukaryota</taxon>
        <taxon>Sar</taxon>
        <taxon>Stramenopiles</taxon>
        <taxon>Oomycota</taxon>
        <taxon>Saprolegniomycetes</taxon>
        <taxon>Saprolegniales</taxon>
        <taxon>Verrucalvaceae</taxon>
        <taxon>Aphanomyces</taxon>
    </lineage>
</organism>
<evidence type="ECO:0000259" key="5">
    <source>
        <dbReference type="Pfam" id="PF02225"/>
    </source>
</evidence>
<dbReference type="SUPFAM" id="SSF52025">
    <property type="entry name" value="PA domain"/>
    <property type="match status" value="1"/>
</dbReference>
<dbReference type="RefSeq" id="XP_008867163.1">
    <property type="nucleotide sequence ID" value="XM_008868941.1"/>
</dbReference>
<dbReference type="InterPro" id="IPR003137">
    <property type="entry name" value="PA_domain"/>
</dbReference>
<evidence type="ECO:0000313" key="6">
    <source>
        <dbReference type="EMBL" id="ETW04207.1"/>
    </source>
</evidence>
<keyword evidence="3" id="KW-1133">Transmembrane helix</keyword>
<feature type="domain" description="PA" evidence="5">
    <location>
        <begin position="52"/>
        <end position="141"/>
    </location>
</feature>
<dbReference type="EMBL" id="KI913958">
    <property type="protein sequence ID" value="ETW04207.1"/>
    <property type="molecule type" value="Genomic_DNA"/>
</dbReference>
<dbReference type="GeneID" id="20081600"/>
<dbReference type="PANTHER" id="PTHR22702">
    <property type="entry name" value="PROTEASE-ASSOCIATED DOMAIN-CONTAINING PROTEIN"/>
    <property type="match status" value="1"/>
</dbReference>
<feature type="signal peptide" evidence="4">
    <location>
        <begin position="1"/>
        <end position="23"/>
    </location>
</feature>
<gene>
    <name evidence="6" type="ORF">H310_04550</name>
</gene>
<sequence length="199" mass="21781">MSPPFRGLLVSLCFLFAIPLLNALVIERPCCHVERHVPARFGNFYPKDVNKLELVAVRPFDACSRIRNDIAGKVALMARGNCNFAHKVLQAQVAGAKAVVVMDSEHRVNTSWVVTMIGDAGNATQVVIPSVFVSRAIGLRLLDLMDALKLADMTVLVTLNATGQVIVKQKSSDITTQNILMVLVGLFMVLVAHWFRLGT</sequence>
<feature type="chain" id="PRO_5001538090" description="PA domain-containing protein" evidence="4">
    <location>
        <begin position="24"/>
        <end position="199"/>
    </location>
</feature>
<dbReference type="AlphaFoldDB" id="A0A024UE84"/>
<dbReference type="VEuPathDB" id="FungiDB:H310_04550"/>
<name>A0A024UE84_9STRA</name>
<reference evidence="6" key="1">
    <citation type="submission" date="2013-12" db="EMBL/GenBank/DDBJ databases">
        <title>The Genome Sequence of Aphanomyces invadans NJM9701.</title>
        <authorList>
            <consortium name="The Broad Institute Genomics Platform"/>
            <person name="Russ C."/>
            <person name="Tyler B."/>
            <person name="van West P."/>
            <person name="Dieguez-Uribeondo J."/>
            <person name="Young S.K."/>
            <person name="Zeng Q."/>
            <person name="Gargeya S."/>
            <person name="Fitzgerald M."/>
            <person name="Abouelleil A."/>
            <person name="Alvarado L."/>
            <person name="Chapman S.B."/>
            <person name="Gainer-Dewar J."/>
            <person name="Goldberg J."/>
            <person name="Griggs A."/>
            <person name="Gujja S."/>
            <person name="Hansen M."/>
            <person name="Howarth C."/>
            <person name="Imamovic A."/>
            <person name="Ireland A."/>
            <person name="Larimer J."/>
            <person name="McCowan C."/>
            <person name="Murphy C."/>
            <person name="Pearson M."/>
            <person name="Poon T.W."/>
            <person name="Priest M."/>
            <person name="Roberts A."/>
            <person name="Saif S."/>
            <person name="Shea T."/>
            <person name="Sykes S."/>
            <person name="Wortman J."/>
            <person name="Nusbaum C."/>
            <person name="Birren B."/>
        </authorList>
    </citation>
    <scope>NUCLEOTIDE SEQUENCE [LARGE SCALE GENOMIC DNA]</scope>
    <source>
        <strain evidence="6">NJM9701</strain>
    </source>
</reference>
<keyword evidence="3" id="KW-0472">Membrane</keyword>
<feature type="transmembrane region" description="Helical" evidence="3">
    <location>
        <begin position="179"/>
        <end position="197"/>
    </location>
</feature>
<dbReference type="PANTHER" id="PTHR22702:SF1">
    <property type="entry name" value="PROTEASE-ASSOCIATED DOMAIN-CONTAINING PROTEIN 1"/>
    <property type="match status" value="1"/>
</dbReference>
<dbReference type="Gene3D" id="3.50.30.30">
    <property type="match status" value="1"/>
</dbReference>
<keyword evidence="2" id="KW-0325">Glycoprotein</keyword>
<keyword evidence="3" id="KW-0812">Transmembrane</keyword>
<evidence type="ECO:0000256" key="2">
    <source>
        <dbReference type="ARBA" id="ARBA00023180"/>
    </source>
</evidence>
<dbReference type="OrthoDB" id="66570at2759"/>